<keyword evidence="7 11" id="KW-0297">G-protein coupled receptor</keyword>
<dbReference type="PRINTS" id="PR00237">
    <property type="entry name" value="GPCRRHODOPSN"/>
</dbReference>
<name>A0AAV7KP69_PLEWA</name>
<dbReference type="EMBL" id="JANPWB010000016">
    <property type="protein sequence ID" value="KAJ1079945.1"/>
    <property type="molecule type" value="Genomic_DNA"/>
</dbReference>
<dbReference type="InterPro" id="IPR000725">
    <property type="entry name" value="Olfact_rcpt"/>
</dbReference>
<keyword evidence="8 12" id="KW-0472">Membrane</keyword>
<evidence type="ECO:0000313" key="14">
    <source>
        <dbReference type="EMBL" id="KAJ1079945.1"/>
    </source>
</evidence>
<reference evidence="14" key="1">
    <citation type="journal article" date="2022" name="bioRxiv">
        <title>Sequencing and chromosome-scale assembly of the giantPleurodeles waltlgenome.</title>
        <authorList>
            <person name="Brown T."/>
            <person name="Elewa A."/>
            <person name="Iarovenko S."/>
            <person name="Subramanian E."/>
            <person name="Araus A.J."/>
            <person name="Petzold A."/>
            <person name="Susuki M."/>
            <person name="Suzuki K.-i.T."/>
            <person name="Hayashi T."/>
            <person name="Toyoda A."/>
            <person name="Oliveira C."/>
            <person name="Osipova E."/>
            <person name="Leigh N.D."/>
            <person name="Simon A."/>
            <person name="Yun M.H."/>
        </authorList>
    </citation>
    <scope>NUCLEOTIDE SEQUENCE</scope>
    <source>
        <strain evidence="14">20211129_DDA</strain>
        <tissue evidence="14">Liver</tissue>
    </source>
</reference>
<dbReference type="PRINTS" id="PR00245">
    <property type="entry name" value="OLFACTORYR"/>
</dbReference>
<feature type="transmembrane region" description="Helical" evidence="12">
    <location>
        <begin position="90"/>
        <end position="120"/>
    </location>
</feature>
<dbReference type="PROSITE" id="PS00237">
    <property type="entry name" value="G_PROTEIN_RECEP_F1_1"/>
    <property type="match status" value="1"/>
</dbReference>
<keyword evidence="15" id="KW-1185">Reference proteome</keyword>
<keyword evidence="6 12" id="KW-1133">Transmembrane helix</keyword>
<dbReference type="GO" id="GO:0004930">
    <property type="term" value="F:G protein-coupled receptor activity"/>
    <property type="evidence" value="ECO:0007669"/>
    <property type="project" value="UniProtKB-KW"/>
</dbReference>
<proteinExistence type="inferred from homology"/>
<evidence type="ECO:0000256" key="4">
    <source>
        <dbReference type="ARBA" id="ARBA00022692"/>
    </source>
</evidence>
<feature type="transmembrane region" description="Helical" evidence="12">
    <location>
        <begin position="58"/>
        <end position="78"/>
    </location>
</feature>
<dbReference type="GO" id="GO:0005886">
    <property type="term" value="C:plasma membrane"/>
    <property type="evidence" value="ECO:0007669"/>
    <property type="project" value="UniProtKB-SubCell"/>
</dbReference>
<dbReference type="InterPro" id="IPR050516">
    <property type="entry name" value="Olfactory_GPCR"/>
</dbReference>
<evidence type="ECO:0000256" key="9">
    <source>
        <dbReference type="ARBA" id="ARBA00023170"/>
    </source>
</evidence>
<keyword evidence="3 12" id="KW-0716">Sensory transduction</keyword>
<dbReference type="Proteomes" id="UP001066276">
    <property type="component" value="Chromosome 12"/>
</dbReference>
<evidence type="ECO:0000256" key="7">
    <source>
        <dbReference type="ARBA" id="ARBA00023040"/>
    </source>
</evidence>
<dbReference type="GO" id="GO:0004984">
    <property type="term" value="F:olfactory receptor activity"/>
    <property type="evidence" value="ECO:0007669"/>
    <property type="project" value="InterPro"/>
</dbReference>
<protein>
    <recommendedName>
        <fullName evidence="12">Olfactory receptor</fullName>
    </recommendedName>
</protein>
<comment type="similarity">
    <text evidence="11">Belongs to the G-protein coupled receptor 1 family.</text>
</comment>
<feature type="transmembrane region" description="Helical" evidence="12">
    <location>
        <begin position="12"/>
        <end position="38"/>
    </location>
</feature>
<evidence type="ECO:0000313" key="15">
    <source>
        <dbReference type="Proteomes" id="UP001066276"/>
    </source>
</evidence>
<dbReference type="SUPFAM" id="SSF81321">
    <property type="entry name" value="Family A G protein-coupled receptor-like"/>
    <property type="match status" value="1"/>
</dbReference>
<dbReference type="Pfam" id="PF13853">
    <property type="entry name" value="7tm_4"/>
    <property type="match status" value="1"/>
</dbReference>
<keyword evidence="4 11" id="KW-0812">Transmembrane</keyword>
<accession>A0AAV7KP69</accession>
<comment type="subcellular location">
    <subcellularLocation>
        <location evidence="1 12">Cell membrane</location>
        <topology evidence="1 12">Multi-pass membrane protein</topology>
    </subcellularLocation>
</comment>
<feature type="transmembrane region" description="Helical" evidence="12">
    <location>
        <begin position="238"/>
        <end position="261"/>
    </location>
</feature>
<sequence>MEKVNNTLLTRFTLLGLTAGLGLQLPVVTSFLLIYFFTLLGNSMLIFLAQSDPRLHTPMYHFLCHLSLMDICYSSITLPRMLVSTLSGDYSISFIGCLSQLYLVLSFSIMEALILAVMAWDRYVAICSPLRYTVQMNERTCHQLAAGSWICGSVPCVVHTTLTCNLQFCGHHEINQFFCNIQQLLELACTDTSLNKTVLFIHGGIAALICSTAILWSYLNIIVTILKIPSDNGHRKGFSTCASHLTVVSLFYGSGLLTNLLPSFRFPLEAHRLISVFYVALTPVLNPIIYSLRNQEVKQALRRAVGPHLK</sequence>
<evidence type="ECO:0000259" key="13">
    <source>
        <dbReference type="PROSITE" id="PS50262"/>
    </source>
</evidence>
<dbReference type="FunFam" id="1.20.1070.10:FF:000001">
    <property type="entry name" value="Olfactory receptor"/>
    <property type="match status" value="1"/>
</dbReference>
<feature type="transmembrane region" description="Helical" evidence="12">
    <location>
        <begin position="200"/>
        <end position="226"/>
    </location>
</feature>
<dbReference type="PROSITE" id="PS50262">
    <property type="entry name" value="G_PROTEIN_RECEP_F1_2"/>
    <property type="match status" value="1"/>
</dbReference>
<evidence type="ECO:0000256" key="5">
    <source>
        <dbReference type="ARBA" id="ARBA00022725"/>
    </source>
</evidence>
<evidence type="ECO:0000256" key="1">
    <source>
        <dbReference type="ARBA" id="ARBA00004651"/>
    </source>
</evidence>
<dbReference type="CDD" id="cd13954">
    <property type="entry name" value="7tmA_OR"/>
    <property type="match status" value="1"/>
</dbReference>
<keyword evidence="5 12" id="KW-0552">Olfaction</keyword>
<dbReference type="PANTHER" id="PTHR26452">
    <property type="entry name" value="OLFACTORY RECEPTOR"/>
    <property type="match status" value="1"/>
</dbReference>
<evidence type="ECO:0000256" key="2">
    <source>
        <dbReference type="ARBA" id="ARBA00022475"/>
    </source>
</evidence>
<dbReference type="InterPro" id="IPR000276">
    <property type="entry name" value="GPCR_Rhodpsn"/>
</dbReference>
<evidence type="ECO:0000256" key="3">
    <source>
        <dbReference type="ARBA" id="ARBA00022606"/>
    </source>
</evidence>
<keyword evidence="10 11" id="KW-0807">Transducer</keyword>
<evidence type="ECO:0000256" key="8">
    <source>
        <dbReference type="ARBA" id="ARBA00023136"/>
    </source>
</evidence>
<evidence type="ECO:0000256" key="11">
    <source>
        <dbReference type="RuleBase" id="RU000688"/>
    </source>
</evidence>
<keyword evidence="2 12" id="KW-1003">Cell membrane</keyword>
<organism evidence="14 15">
    <name type="scientific">Pleurodeles waltl</name>
    <name type="common">Iberian ribbed newt</name>
    <dbReference type="NCBI Taxonomy" id="8319"/>
    <lineage>
        <taxon>Eukaryota</taxon>
        <taxon>Metazoa</taxon>
        <taxon>Chordata</taxon>
        <taxon>Craniata</taxon>
        <taxon>Vertebrata</taxon>
        <taxon>Euteleostomi</taxon>
        <taxon>Amphibia</taxon>
        <taxon>Batrachia</taxon>
        <taxon>Caudata</taxon>
        <taxon>Salamandroidea</taxon>
        <taxon>Salamandridae</taxon>
        <taxon>Pleurodelinae</taxon>
        <taxon>Pleurodeles</taxon>
    </lineage>
</organism>
<feature type="domain" description="G-protein coupled receptors family 1 profile" evidence="13">
    <location>
        <begin position="41"/>
        <end position="290"/>
    </location>
</feature>
<keyword evidence="9 11" id="KW-0675">Receptor</keyword>
<gene>
    <name evidence="14" type="ORF">NDU88_000168</name>
</gene>
<comment type="caution">
    <text evidence="14">The sequence shown here is derived from an EMBL/GenBank/DDBJ whole genome shotgun (WGS) entry which is preliminary data.</text>
</comment>
<evidence type="ECO:0000256" key="6">
    <source>
        <dbReference type="ARBA" id="ARBA00022989"/>
    </source>
</evidence>
<dbReference type="AlphaFoldDB" id="A0AAV7KP69"/>
<evidence type="ECO:0000256" key="12">
    <source>
        <dbReference type="RuleBase" id="RU363047"/>
    </source>
</evidence>
<dbReference type="InterPro" id="IPR017452">
    <property type="entry name" value="GPCR_Rhodpsn_7TM"/>
</dbReference>
<feature type="transmembrane region" description="Helical" evidence="12">
    <location>
        <begin position="273"/>
        <end position="292"/>
    </location>
</feature>
<evidence type="ECO:0000256" key="10">
    <source>
        <dbReference type="ARBA" id="ARBA00023224"/>
    </source>
</evidence>
<dbReference type="Gene3D" id="1.20.1070.10">
    <property type="entry name" value="Rhodopsin 7-helix transmembrane proteins"/>
    <property type="match status" value="1"/>
</dbReference>